<sequence>MSMGLNNGGCIYTSSGRTMLIILKISNLDFVSDFYVNSKVIVYRINFFNLGALTFTNNNSLVNRSSKIPGT</sequence>
<accession>A0A7X0MK84</accession>
<evidence type="ECO:0000313" key="2">
    <source>
        <dbReference type="Proteomes" id="UP000521017"/>
    </source>
</evidence>
<proteinExistence type="predicted"/>
<dbReference type="AlphaFoldDB" id="A0A7X0MK84"/>
<dbReference type="EMBL" id="JACHCC010000006">
    <property type="protein sequence ID" value="MBB6500420.1"/>
    <property type="molecule type" value="Genomic_DNA"/>
</dbReference>
<protein>
    <submittedName>
        <fullName evidence="1">Uncharacterized protein</fullName>
    </submittedName>
</protein>
<comment type="caution">
    <text evidence="1">The sequence shown here is derived from an EMBL/GenBank/DDBJ whole genome shotgun (WGS) entry which is preliminary data.</text>
</comment>
<evidence type="ECO:0000313" key="1">
    <source>
        <dbReference type="EMBL" id="MBB6500420.1"/>
    </source>
</evidence>
<dbReference type="Proteomes" id="UP000521017">
    <property type="component" value="Unassembled WGS sequence"/>
</dbReference>
<reference evidence="1 2" key="1">
    <citation type="submission" date="2020-08" db="EMBL/GenBank/DDBJ databases">
        <title>Genomic Encyclopedia of Type Strains, Phase IV (KMG-V): Genome sequencing to study the core and pangenomes of soil and plant-associated prokaryotes.</title>
        <authorList>
            <person name="Whitman W."/>
        </authorList>
    </citation>
    <scope>NUCLEOTIDE SEQUENCE [LARGE SCALE GENOMIC DNA]</scope>
    <source>
        <strain evidence="1 2">M2T3</strain>
    </source>
</reference>
<organism evidence="1 2">
    <name type="scientific">Pedobacter cryoconitis</name>
    <dbReference type="NCBI Taxonomy" id="188932"/>
    <lineage>
        <taxon>Bacteria</taxon>
        <taxon>Pseudomonadati</taxon>
        <taxon>Bacteroidota</taxon>
        <taxon>Sphingobacteriia</taxon>
        <taxon>Sphingobacteriales</taxon>
        <taxon>Sphingobacteriaceae</taxon>
        <taxon>Pedobacter</taxon>
    </lineage>
</organism>
<name>A0A7X0MK84_9SPHI</name>
<gene>
    <name evidence="1" type="ORF">HDF25_002568</name>
</gene>